<dbReference type="AlphaFoldDB" id="A0A3G8JNN2"/>
<dbReference type="KEGG" id="gom:D7316_03298"/>
<dbReference type="EMBL" id="CP033972">
    <property type="protein sequence ID" value="AZG46697.1"/>
    <property type="molecule type" value="Genomic_DNA"/>
</dbReference>
<evidence type="ECO:0000313" key="2">
    <source>
        <dbReference type="Proteomes" id="UP000271469"/>
    </source>
</evidence>
<sequence length="135" mass="15364">MSDRAEHISDATAEAVGKLSEALEYVERARGHLYSFHQLIGHADGVLGEAVEALRADGRTEAADLLETEIVGRNVIDGRWTFQVVEEFDDTYWGPLRDTEKQIRDDVADGVRHLYEARMKERRRTHGHPDHTEKP</sequence>
<gene>
    <name evidence="1" type="ORF">D7316_03298</name>
</gene>
<accession>A0A3G8JNN2</accession>
<protein>
    <submittedName>
        <fullName evidence="1">Uncharacterized protein</fullName>
    </submittedName>
</protein>
<dbReference type="Proteomes" id="UP000271469">
    <property type="component" value="Chromosome"/>
</dbReference>
<name>A0A3G8JNN2_9ACTN</name>
<reference evidence="1 2" key="1">
    <citation type="submission" date="2018-11" db="EMBL/GenBank/DDBJ databases">
        <title>Gordonia insulae sp. nov., isolated from an island soil.</title>
        <authorList>
            <person name="Kim Y.S."/>
            <person name="Kim S.B."/>
        </authorList>
    </citation>
    <scope>NUCLEOTIDE SEQUENCE [LARGE SCALE GENOMIC DNA]</scope>
    <source>
        <strain evidence="1 2">MMS17-SY073</strain>
    </source>
</reference>
<organism evidence="1 2">
    <name type="scientific">Gordonia insulae</name>
    <dbReference type="NCBI Taxonomy" id="2420509"/>
    <lineage>
        <taxon>Bacteria</taxon>
        <taxon>Bacillati</taxon>
        <taxon>Actinomycetota</taxon>
        <taxon>Actinomycetes</taxon>
        <taxon>Mycobacteriales</taxon>
        <taxon>Gordoniaceae</taxon>
        <taxon>Gordonia</taxon>
    </lineage>
</organism>
<proteinExistence type="predicted"/>
<dbReference type="OrthoDB" id="3212097at2"/>
<evidence type="ECO:0000313" key="1">
    <source>
        <dbReference type="EMBL" id="AZG46697.1"/>
    </source>
</evidence>
<dbReference type="RefSeq" id="WP_124709170.1">
    <property type="nucleotide sequence ID" value="NZ_CP033972.1"/>
</dbReference>
<keyword evidence="2" id="KW-1185">Reference proteome</keyword>